<feature type="region of interest" description="Disordered" evidence="1">
    <location>
        <begin position="37"/>
        <end position="63"/>
    </location>
</feature>
<reference evidence="2" key="1">
    <citation type="submission" date="2023-06" db="EMBL/GenBank/DDBJ databases">
        <title>Genome-scale phylogeny and comparative genomics of the fungal order Sordariales.</title>
        <authorList>
            <consortium name="Lawrence Berkeley National Laboratory"/>
            <person name="Hensen N."/>
            <person name="Bonometti L."/>
            <person name="Westerberg I."/>
            <person name="Brannstrom I.O."/>
            <person name="Guillou S."/>
            <person name="Cros-Aarteil S."/>
            <person name="Calhoun S."/>
            <person name="Haridas S."/>
            <person name="Kuo A."/>
            <person name="Mondo S."/>
            <person name="Pangilinan J."/>
            <person name="Riley R."/>
            <person name="Labutti K."/>
            <person name="Andreopoulos B."/>
            <person name="Lipzen A."/>
            <person name="Chen C."/>
            <person name="Yanf M."/>
            <person name="Daum C."/>
            <person name="Ng V."/>
            <person name="Clum A."/>
            <person name="Steindorff A."/>
            <person name="Ohm R."/>
            <person name="Martin F."/>
            <person name="Silar P."/>
            <person name="Natvig D."/>
            <person name="Lalanne C."/>
            <person name="Gautier V."/>
            <person name="Ament-Velasquez S.L."/>
            <person name="Kruys A."/>
            <person name="Hutchinson M.I."/>
            <person name="Powell A.J."/>
            <person name="Barry K."/>
            <person name="Miller A.N."/>
            <person name="Grigoriev I.V."/>
            <person name="Debuchy R."/>
            <person name="Gladieux P."/>
            <person name="Thoren M.H."/>
            <person name="Johannesson H."/>
        </authorList>
    </citation>
    <scope>NUCLEOTIDE SEQUENCE</scope>
    <source>
        <strain evidence="2">CBS 307.81</strain>
    </source>
</reference>
<evidence type="ECO:0000313" key="2">
    <source>
        <dbReference type="EMBL" id="KAK0670295.1"/>
    </source>
</evidence>
<evidence type="ECO:0000256" key="1">
    <source>
        <dbReference type="SAM" id="MobiDB-lite"/>
    </source>
</evidence>
<proteinExistence type="predicted"/>
<protein>
    <submittedName>
        <fullName evidence="2">Uncharacterized protein</fullName>
    </submittedName>
</protein>
<dbReference type="AlphaFoldDB" id="A0AA39ZFW2"/>
<organism evidence="2 3">
    <name type="scientific">Cercophora samala</name>
    <dbReference type="NCBI Taxonomy" id="330535"/>
    <lineage>
        <taxon>Eukaryota</taxon>
        <taxon>Fungi</taxon>
        <taxon>Dikarya</taxon>
        <taxon>Ascomycota</taxon>
        <taxon>Pezizomycotina</taxon>
        <taxon>Sordariomycetes</taxon>
        <taxon>Sordariomycetidae</taxon>
        <taxon>Sordariales</taxon>
        <taxon>Lasiosphaeriaceae</taxon>
        <taxon>Cercophora</taxon>
    </lineage>
</organism>
<sequence length="208" mass="24283">MEASKWHLDASYFQKEALNDSIGASPSRNKAFENAFEVDSIDSETSQTPPDASPSPTKPSPIERDLNAEFERLFCYDFKTAETFSQPKKVEPPVYPVWDRFCFRKPNVGMQHAQLIKELLMREYTGKPFPLVEQHGPDTTRERFGEEVWNVHDLMQQSRDEKNHPEMFDGVVDEFNARGPLPQKMDEFLIKLMKREAQFVGRRLYEEF</sequence>
<evidence type="ECO:0000313" key="3">
    <source>
        <dbReference type="Proteomes" id="UP001174997"/>
    </source>
</evidence>
<keyword evidence="3" id="KW-1185">Reference proteome</keyword>
<comment type="caution">
    <text evidence="2">The sequence shown here is derived from an EMBL/GenBank/DDBJ whole genome shotgun (WGS) entry which is preliminary data.</text>
</comment>
<dbReference type="EMBL" id="JAULSY010000033">
    <property type="protein sequence ID" value="KAK0670295.1"/>
    <property type="molecule type" value="Genomic_DNA"/>
</dbReference>
<gene>
    <name evidence="2" type="ORF">QBC41DRAFT_372649</name>
</gene>
<dbReference type="Proteomes" id="UP001174997">
    <property type="component" value="Unassembled WGS sequence"/>
</dbReference>
<accession>A0AA39ZFW2</accession>
<name>A0AA39ZFW2_9PEZI</name>